<dbReference type="Proteomes" id="UP000252669">
    <property type="component" value="Unassembled WGS sequence"/>
</dbReference>
<dbReference type="EMBL" id="PDKB01000031">
    <property type="protein sequence ID" value="RBQ27947.1"/>
    <property type="molecule type" value="Genomic_DNA"/>
</dbReference>
<organism evidence="1 2">
    <name type="scientific">Aliarcobacter vitoriensis</name>
    <dbReference type="NCBI Taxonomy" id="2011099"/>
    <lineage>
        <taxon>Bacteria</taxon>
        <taxon>Pseudomonadati</taxon>
        <taxon>Campylobacterota</taxon>
        <taxon>Epsilonproteobacteria</taxon>
        <taxon>Campylobacterales</taxon>
        <taxon>Arcobacteraceae</taxon>
        <taxon>Aliarcobacter</taxon>
    </lineage>
</organism>
<evidence type="ECO:0000313" key="2">
    <source>
        <dbReference type="Proteomes" id="UP000252669"/>
    </source>
</evidence>
<dbReference type="AlphaFoldDB" id="A0A366MPK0"/>
<reference evidence="1 2" key="1">
    <citation type="submission" date="2017-10" db="EMBL/GenBank/DDBJ databases">
        <title>Genomics of the genus Arcobacter.</title>
        <authorList>
            <person name="Perez-Cataluna A."/>
            <person name="Figueras M.J."/>
        </authorList>
    </citation>
    <scope>NUCLEOTIDE SEQUENCE [LARGE SCALE GENOMIC DNA]</scope>
    <source>
        <strain evidence="1 2">CECT 9230</strain>
    </source>
</reference>
<comment type="caution">
    <text evidence="1">The sequence shown here is derived from an EMBL/GenBank/DDBJ whole genome shotgun (WGS) entry which is preliminary data.</text>
</comment>
<protein>
    <submittedName>
        <fullName evidence="1">Uncharacterized protein</fullName>
    </submittedName>
</protein>
<accession>A0A366MPK0</accession>
<dbReference type="RefSeq" id="WP_113895432.1">
    <property type="nucleotide sequence ID" value="NZ_JANJGA010000029.1"/>
</dbReference>
<keyword evidence="2" id="KW-1185">Reference proteome</keyword>
<evidence type="ECO:0000313" key="1">
    <source>
        <dbReference type="EMBL" id="RBQ27947.1"/>
    </source>
</evidence>
<sequence length="106" mass="12613">MKRELIINVKKLKELVSTALEKKYEDISFEFNTEGDFVIEVKQGHFIEHISFSDEKILKELDLKELNLELDYVSIHENEYAFKVDAKDEELEYVFYCRKVGVENEC</sequence>
<name>A0A366MPK0_9BACT</name>
<gene>
    <name evidence="1" type="ORF">CRU91_11865</name>
</gene>
<proteinExistence type="predicted"/>